<organism evidence="2 3">
    <name type="scientific">Papaver somniferum</name>
    <name type="common">Opium poppy</name>
    <dbReference type="NCBI Taxonomy" id="3469"/>
    <lineage>
        <taxon>Eukaryota</taxon>
        <taxon>Viridiplantae</taxon>
        <taxon>Streptophyta</taxon>
        <taxon>Embryophyta</taxon>
        <taxon>Tracheophyta</taxon>
        <taxon>Spermatophyta</taxon>
        <taxon>Magnoliopsida</taxon>
        <taxon>Ranunculales</taxon>
        <taxon>Papaveraceae</taxon>
        <taxon>Papaveroideae</taxon>
        <taxon>Papaver</taxon>
    </lineage>
</organism>
<protein>
    <recommendedName>
        <fullName evidence="1">F-box domain-containing protein</fullName>
    </recommendedName>
</protein>
<evidence type="ECO:0000313" key="2">
    <source>
        <dbReference type="EMBL" id="RZC46905.1"/>
    </source>
</evidence>
<dbReference type="Gramene" id="RZC46905">
    <property type="protein sequence ID" value="RZC46905"/>
    <property type="gene ID" value="C5167_039868"/>
</dbReference>
<dbReference type="SMART" id="SM00256">
    <property type="entry name" value="FBOX"/>
    <property type="match status" value="1"/>
</dbReference>
<sequence>VLPTYRRIQSYQDIFEIKDHIRESSSVQDSDCELLMITTQQQIRLIRPPYGHISRGIMVTIPDDIISDILVRLPVKSIGRFRCVSKAWCKLLKGSEFVKMHLNYANEMNKFNILHHNFSEFHTIGYDPLPSSTCSDLVSTVNCPLLSDDYRGFKFWGSSDGLVCLTYCNAWVTNPPKIVAIWNPCTNECKKLPISPSENPSIDYHQL</sequence>
<evidence type="ECO:0000259" key="1">
    <source>
        <dbReference type="SMART" id="SM00256"/>
    </source>
</evidence>
<keyword evidence="3" id="KW-1185">Reference proteome</keyword>
<dbReference type="STRING" id="3469.A0A4Y7IHI5"/>
<dbReference type="PANTHER" id="PTHR31672">
    <property type="entry name" value="BNACNNG10540D PROTEIN"/>
    <property type="match status" value="1"/>
</dbReference>
<dbReference type="AlphaFoldDB" id="A0A4Y7IHI5"/>
<accession>A0A4Y7IHI5</accession>
<feature type="domain" description="F-box" evidence="1">
    <location>
        <begin position="61"/>
        <end position="101"/>
    </location>
</feature>
<dbReference type="EMBL" id="CM010715">
    <property type="protein sequence ID" value="RZC46905.1"/>
    <property type="molecule type" value="Genomic_DNA"/>
</dbReference>
<dbReference type="OMA" id="CELLMIT"/>
<reference evidence="2 3" key="1">
    <citation type="journal article" date="2018" name="Science">
        <title>The opium poppy genome and morphinan production.</title>
        <authorList>
            <person name="Guo L."/>
            <person name="Winzer T."/>
            <person name="Yang X."/>
            <person name="Li Y."/>
            <person name="Ning Z."/>
            <person name="He Z."/>
            <person name="Teodor R."/>
            <person name="Lu Y."/>
            <person name="Bowser T.A."/>
            <person name="Graham I.A."/>
            <person name="Ye K."/>
        </authorList>
    </citation>
    <scope>NUCLEOTIDE SEQUENCE [LARGE SCALE GENOMIC DNA]</scope>
    <source>
        <strain evidence="3">cv. HN1</strain>
        <tissue evidence="2">Leaves</tissue>
    </source>
</reference>
<feature type="non-terminal residue" evidence="2">
    <location>
        <position position="1"/>
    </location>
</feature>
<dbReference type="Gene3D" id="1.20.1280.50">
    <property type="match status" value="1"/>
</dbReference>
<dbReference type="Proteomes" id="UP000316621">
    <property type="component" value="Chromosome 1"/>
</dbReference>
<dbReference type="InterPro" id="IPR001810">
    <property type="entry name" value="F-box_dom"/>
</dbReference>
<dbReference type="SUPFAM" id="SSF81383">
    <property type="entry name" value="F-box domain"/>
    <property type="match status" value="1"/>
</dbReference>
<dbReference type="CDD" id="cd22157">
    <property type="entry name" value="F-box_AtFBW1-like"/>
    <property type="match status" value="1"/>
</dbReference>
<dbReference type="InterPro" id="IPR050796">
    <property type="entry name" value="SCF_F-box_component"/>
</dbReference>
<dbReference type="Pfam" id="PF00646">
    <property type="entry name" value="F-box"/>
    <property type="match status" value="1"/>
</dbReference>
<name>A0A4Y7IHI5_PAPSO</name>
<dbReference type="InterPro" id="IPR036047">
    <property type="entry name" value="F-box-like_dom_sf"/>
</dbReference>
<dbReference type="PANTHER" id="PTHR31672:SF13">
    <property type="entry name" value="F-BOX PROTEIN CPR30-LIKE"/>
    <property type="match status" value="1"/>
</dbReference>
<evidence type="ECO:0000313" key="3">
    <source>
        <dbReference type="Proteomes" id="UP000316621"/>
    </source>
</evidence>
<proteinExistence type="predicted"/>
<gene>
    <name evidence="2" type="ORF">C5167_039868</name>
</gene>